<evidence type="ECO:0000313" key="1">
    <source>
        <dbReference type="EMBL" id="TNN56617.1"/>
    </source>
</evidence>
<dbReference type="EMBL" id="SRLO01000424">
    <property type="protein sequence ID" value="TNN56617.1"/>
    <property type="molecule type" value="Genomic_DNA"/>
</dbReference>
<keyword evidence="2" id="KW-1185">Reference proteome</keyword>
<gene>
    <name evidence="1" type="ORF">EYF80_033154</name>
</gene>
<accession>A0A4Z2GSP4</accession>
<comment type="caution">
    <text evidence="1">The sequence shown here is derived from an EMBL/GenBank/DDBJ whole genome shotgun (WGS) entry which is preliminary data.</text>
</comment>
<name>A0A4Z2GSP4_9TELE</name>
<dbReference type="AlphaFoldDB" id="A0A4Z2GSP4"/>
<dbReference type="Proteomes" id="UP000314294">
    <property type="component" value="Unassembled WGS sequence"/>
</dbReference>
<reference evidence="1 2" key="1">
    <citation type="submission" date="2019-03" db="EMBL/GenBank/DDBJ databases">
        <title>First draft genome of Liparis tanakae, snailfish: a comprehensive survey of snailfish specific genes.</title>
        <authorList>
            <person name="Kim W."/>
            <person name="Song I."/>
            <person name="Jeong J.-H."/>
            <person name="Kim D."/>
            <person name="Kim S."/>
            <person name="Ryu S."/>
            <person name="Song J.Y."/>
            <person name="Lee S.K."/>
        </authorList>
    </citation>
    <scope>NUCLEOTIDE SEQUENCE [LARGE SCALE GENOMIC DNA]</scope>
    <source>
        <tissue evidence="1">Muscle</tissue>
    </source>
</reference>
<proteinExistence type="predicted"/>
<organism evidence="1 2">
    <name type="scientific">Liparis tanakae</name>
    <name type="common">Tanaka's snailfish</name>
    <dbReference type="NCBI Taxonomy" id="230148"/>
    <lineage>
        <taxon>Eukaryota</taxon>
        <taxon>Metazoa</taxon>
        <taxon>Chordata</taxon>
        <taxon>Craniata</taxon>
        <taxon>Vertebrata</taxon>
        <taxon>Euteleostomi</taxon>
        <taxon>Actinopterygii</taxon>
        <taxon>Neopterygii</taxon>
        <taxon>Teleostei</taxon>
        <taxon>Neoteleostei</taxon>
        <taxon>Acanthomorphata</taxon>
        <taxon>Eupercaria</taxon>
        <taxon>Perciformes</taxon>
        <taxon>Cottioidei</taxon>
        <taxon>Cottales</taxon>
        <taxon>Liparidae</taxon>
        <taxon>Liparis</taxon>
    </lineage>
</organism>
<sequence length="104" mass="12155">MNRSSKRLPSLHVTDNLRLTDALTDPPLLLLLLTDPLLLTDAFTEPMLRLTDTFTDPLLRITDRSKVPLLLKNDRREEDFCFSRVHNLRHLIKRLLRIKLLTLS</sequence>
<protein>
    <submittedName>
        <fullName evidence="1">Uncharacterized protein</fullName>
    </submittedName>
</protein>
<evidence type="ECO:0000313" key="2">
    <source>
        <dbReference type="Proteomes" id="UP000314294"/>
    </source>
</evidence>